<comment type="caution">
    <text evidence="13">The sequence shown here is derived from an EMBL/GenBank/DDBJ whole genome shotgun (WGS) entry which is preliminary data.</text>
</comment>
<evidence type="ECO:0000256" key="7">
    <source>
        <dbReference type="ARBA" id="ARBA00023012"/>
    </source>
</evidence>
<evidence type="ECO:0000256" key="8">
    <source>
        <dbReference type="ARBA" id="ARBA00023136"/>
    </source>
</evidence>
<dbReference type="Pfam" id="PF13188">
    <property type="entry name" value="PAS_8"/>
    <property type="match status" value="1"/>
</dbReference>
<dbReference type="SUPFAM" id="SSF47384">
    <property type="entry name" value="Homodimeric domain of signal transducing histidine kinase"/>
    <property type="match status" value="1"/>
</dbReference>
<dbReference type="SMART" id="SM00388">
    <property type="entry name" value="HisKA"/>
    <property type="match status" value="1"/>
</dbReference>
<dbReference type="CDD" id="cd00130">
    <property type="entry name" value="PAS"/>
    <property type="match status" value="1"/>
</dbReference>
<dbReference type="SUPFAM" id="SSF55785">
    <property type="entry name" value="PYP-like sensor domain (PAS domain)"/>
    <property type="match status" value="1"/>
</dbReference>
<evidence type="ECO:0000256" key="10">
    <source>
        <dbReference type="SAM" id="Phobius"/>
    </source>
</evidence>
<dbReference type="InterPro" id="IPR058096">
    <property type="entry name" value="WalK_streptococcus"/>
</dbReference>
<evidence type="ECO:0000259" key="11">
    <source>
        <dbReference type="PROSITE" id="PS50109"/>
    </source>
</evidence>
<dbReference type="Gene3D" id="3.30.450.20">
    <property type="entry name" value="PAS domain"/>
    <property type="match status" value="1"/>
</dbReference>
<protein>
    <recommendedName>
        <fullName evidence="3">histidine kinase</fullName>
        <ecNumber evidence="3">2.7.13.3</ecNumber>
    </recommendedName>
</protein>
<dbReference type="PRINTS" id="PR00344">
    <property type="entry name" value="BCTRLSENSOR"/>
</dbReference>
<evidence type="ECO:0000256" key="2">
    <source>
        <dbReference type="ARBA" id="ARBA00004370"/>
    </source>
</evidence>
<dbReference type="Pfam" id="PF22610">
    <property type="entry name" value="CovS-like_HAMP"/>
    <property type="match status" value="1"/>
</dbReference>
<comment type="subcellular location">
    <subcellularLocation>
        <location evidence="2">Membrane</location>
    </subcellularLocation>
</comment>
<dbReference type="CDD" id="cd00082">
    <property type="entry name" value="HisKA"/>
    <property type="match status" value="1"/>
</dbReference>
<evidence type="ECO:0000256" key="9">
    <source>
        <dbReference type="SAM" id="Coils"/>
    </source>
</evidence>
<dbReference type="Proteomes" id="UP001595807">
    <property type="component" value="Unassembled WGS sequence"/>
</dbReference>
<dbReference type="SMART" id="SM00091">
    <property type="entry name" value="PAS"/>
    <property type="match status" value="1"/>
</dbReference>
<keyword evidence="4" id="KW-0597">Phosphoprotein</keyword>
<dbReference type="NCBIfam" id="NF033093">
    <property type="entry name" value="HK_VicK"/>
    <property type="match status" value="1"/>
</dbReference>
<dbReference type="PANTHER" id="PTHR45453">
    <property type="entry name" value="PHOSPHATE REGULON SENSOR PROTEIN PHOR"/>
    <property type="match status" value="1"/>
</dbReference>
<evidence type="ECO:0000313" key="14">
    <source>
        <dbReference type="Proteomes" id="UP001595807"/>
    </source>
</evidence>
<evidence type="ECO:0000256" key="3">
    <source>
        <dbReference type="ARBA" id="ARBA00012438"/>
    </source>
</evidence>
<dbReference type="Gene3D" id="3.30.565.10">
    <property type="entry name" value="Histidine kinase-like ATPase, C-terminal domain"/>
    <property type="match status" value="1"/>
</dbReference>
<evidence type="ECO:0000259" key="12">
    <source>
        <dbReference type="PROSITE" id="PS50112"/>
    </source>
</evidence>
<dbReference type="InterPro" id="IPR004358">
    <property type="entry name" value="Sig_transdc_His_kin-like_C"/>
</dbReference>
<name>A0ABV8CTN7_9STRE</name>
<keyword evidence="7" id="KW-0902">Two-component regulatory system</keyword>
<dbReference type="InterPro" id="IPR003661">
    <property type="entry name" value="HisK_dim/P_dom"/>
</dbReference>
<keyword evidence="10" id="KW-1133">Transmembrane helix</keyword>
<keyword evidence="5 13" id="KW-0808">Transferase</keyword>
<dbReference type="EMBL" id="JBHRZV010000009">
    <property type="protein sequence ID" value="MFC3927375.1"/>
    <property type="molecule type" value="Genomic_DNA"/>
</dbReference>
<dbReference type="SMART" id="SM00387">
    <property type="entry name" value="HATPase_c"/>
    <property type="match status" value="1"/>
</dbReference>
<dbReference type="InterPro" id="IPR054693">
    <property type="entry name" value="WalK-like_HAMP"/>
</dbReference>
<dbReference type="SUPFAM" id="SSF55874">
    <property type="entry name" value="ATPase domain of HSP90 chaperone/DNA topoisomerase II/histidine kinase"/>
    <property type="match status" value="1"/>
</dbReference>
<dbReference type="NCBIfam" id="TIGR00229">
    <property type="entry name" value="sensory_box"/>
    <property type="match status" value="1"/>
</dbReference>
<feature type="transmembrane region" description="Helical" evidence="10">
    <location>
        <begin position="13"/>
        <end position="31"/>
    </location>
</feature>
<evidence type="ECO:0000313" key="13">
    <source>
        <dbReference type="EMBL" id="MFC3927375.1"/>
    </source>
</evidence>
<dbReference type="GO" id="GO:0004673">
    <property type="term" value="F:protein histidine kinase activity"/>
    <property type="evidence" value="ECO:0007669"/>
    <property type="project" value="UniProtKB-EC"/>
</dbReference>
<dbReference type="InterPro" id="IPR005467">
    <property type="entry name" value="His_kinase_dom"/>
</dbReference>
<dbReference type="PANTHER" id="PTHR45453:SF1">
    <property type="entry name" value="PHOSPHATE REGULON SENSOR PROTEIN PHOR"/>
    <property type="match status" value="1"/>
</dbReference>
<dbReference type="Pfam" id="PF00512">
    <property type="entry name" value="HisKA"/>
    <property type="match status" value="1"/>
</dbReference>
<dbReference type="InterPro" id="IPR003594">
    <property type="entry name" value="HATPase_dom"/>
</dbReference>
<keyword evidence="14" id="KW-1185">Reference proteome</keyword>
<dbReference type="Gene3D" id="1.10.287.130">
    <property type="match status" value="1"/>
</dbReference>
<proteinExistence type="predicted"/>
<dbReference type="InterPro" id="IPR000014">
    <property type="entry name" value="PAS"/>
</dbReference>
<sequence length="464" mass="53049">MISILKNIDLFELSLLIMLALVSLYFLYLALKDYRQVIAVKQMNEKISSIINGDYQDDLVIKSSRDLVELTDHLNELSDQVQVTQEILSQEKNRLASILAYMTDGVIATDRGGHIIMINETATRFLGIKEEDALEMTIQDILGSDYNYTYHDLVSKTPELTLYRRNEYDEFITLRVRFALNRRESGFISGLVAVLHDNTEQEKEERERRLFVSNVSHELRTPLTSVKSYLEALDEGALKEEVAQDFIKVSLNETNRMMRMITDLLNLSRIDNQTTQLNVELTNFTAFMTFILNRFDQIKNQNTIGGSEKSYEIVRVYPLKSVWIEIDNDKMTQVIDNILNNAIKYSPDGGKITVSMKTTNNQLIVSISDEGLGIPKKDLPLIFDRFYRVDKARSRAQGGSGLGLSIAKEIIKQHNGFIWAKSEYGKGSTFTIVLPYDKDAIAVDEWDDTDEIIDIDEWTEGDNA</sequence>
<evidence type="ECO:0000256" key="4">
    <source>
        <dbReference type="ARBA" id="ARBA00022553"/>
    </source>
</evidence>
<evidence type="ECO:0000256" key="6">
    <source>
        <dbReference type="ARBA" id="ARBA00022777"/>
    </source>
</evidence>
<comment type="catalytic activity">
    <reaction evidence="1">
        <text>ATP + protein L-histidine = ADP + protein N-phospho-L-histidine.</text>
        <dbReference type="EC" id="2.7.13.3"/>
    </reaction>
</comment>
<reference evidence="14" key="1">
    <citation type="journal article" date="2019" name="Int. J. Syst. Evol. Microbiol.">
        <title>The Global Catalogue of Microorganisms (GCM) 10K type strain sequencing project: providing services to taxonomists for standard genome sequencing and annotation.</title>
        <authorList>
            <consortium name="The Broad Institute Genomics Platform"/>
            <consortium name="The Broad Institute Genome Sequencing Center for Infectious Disease"/>
            <person name="Wu L."/>
            <person name="Ma J."/>
        </authorList>
    </citation>
    <scope>NUCLEOTIDE SEQUENCE [LARGE SCALE GENOMIC DNA]</scope>
    <source>
        <strain evidence="14">CCUG 67170</strain>
    </source>
</reference>
<gene>
    <name evidence="13" type="primary">vicK</name>
    <name evidence="13" type="ORF">ACFORF_01835</name>
</gene>
<dbReference type="InterPro" id="IPR036890">
    <property type="entry name" value="HATPase_C_sf"/>
</dbReference>
<dbReference type="InterPro" id="IPR036097">
    <property type="entry name" value="HisK_dim/P_sf"/>
</dbReference>
<dbReference type="EC" id="2.7.13.3" evidence="3"/>
<dbReference type="InterPro" id="IPR050351">
    <property type="entry name" value="BphY/WalK/GraS-like"/>
</dbReference>
<feature type="domain" description="PAS" evidence="12">
    <location>
        <begin position="91"/>
        <end position="145"/>
    </location>
</feature>
<keyword evidence="8 10" id="KW-0472">Membrane</keyword>
<keyword evidence="10" id="KW-0812">Transmembrane</keyword>
<feature type="coiled-coil region" evidence="9">
    <location>
        <begin position="67"/>
        <end position="94"/>
    </location>
</feature>
<dbReference type="Gene3D" id="1.10.8.500">
    <property type="entry name" value="HAMP domain in histidine kinase"/>
    <property type="match status" value="1"/>
</dbReference>
<evidence type="ECO:0000256" key="5">
    <source>
        <dbReference type="ARBA" id="ARBA00022679"/>
    </source>
</evidence>
<dbReference type="InterPro" id="IPR035965">
    <property type="entry name" value="PAS-like_dom_sf"/>
</dbReference>
<dbReference type="RefSeq" id="WP_380424851.1">
    <property type="nucleotide sequence ID" value="NZ_JBHRZV010000009.1"/>
</dbReference>
<keyword evidence="9" id="KW-0175">Coiled coil</keyword>
<accession>A0ABV8CTN7</accession>
<dbReference type="Pfam" id="PF02518">
    <property type="entry name" value="HATPase_c"/>
    <property type="match status" value="1"/>
</dbReference>
<feature type="domain" description="Histidine kinase" evidence="11">
    <location>
        <begin position="214"/>
        <end position="438"/>
    </location>
</feature>
<dbReference type="PROSITE" id="PS50109">
    <property type="entry name" value="HIS_KIN"/>
    <property type="match status" value="1"/>
</dbReference>
<evidence type="ECO:0000256" key="1">
    <source>
        <dbReference type="ARBA" id="ARBA00000085"/>
    </source>
</evidence>
<keyword evidence="6 13" id="KW-0418">Kinase</keyword>
<organism evidence="13 14">
    <name type="scientific">Streptococcus caprae</name>
    <dbReference type="NCBI Taxonomy" id="1640501"/>
    <lineage>
        <taxon>Bacteria</taxon>
        <taxon>Bacillati</taxon>
        <taxon>Bacillota</taxon>
        <taxon>Bacilli</taxon>
        <taxon>Lactobacillales</taxon>
        <taxon>Streptococcaceae</taxon>
        <taxon>Streptococcus</taxon>
    </lineage>
</organism>
<dbReference type="CDD" id="cd00075">
    <property type="entry name" value="HATPase"/>
    <property type="match status" value="1"/>
</dbReference>
<dbReference type="PROSITE" id="PS50112">
    <property type="entry name" value="PAS"/>
    <property type="match status" value="1"/>
</dbReference>